<feature type="region of interest" description="Disordered" evidence="1">
    <location>
        <begin position="1"/>
        <end position="26"/>
    </location>
</feature>
<comment type="caution">
    <text evidence="2">The sequence shown here is derived from an EMBL/GenBank/DDBJ whole genome shotgun (WGS) entry which is preliminary data.</text>
</comment>
<protein>
    <submittedName>
        <fullName evidence="2">Jg26604 protein</fullName>
    </submittedName>
</protein>
<dbReference type="AlphaFoldDB" id="A0A8S4QHA4"/>
<dbReference type="EMBL" id="CAKXAJ010004733">
    <property type="protein sequence ID" value="CAH2208865.1"/>
    <property type="molecule type" value="Genomic_DNA"/>
</dbReference>
<feature type="non-terminal residue" evidence="2">
    <location>
        <position position="1"/>
    </location>
</feature>
<reference evidence="2" key="1">
    <citation type="submission" date="2022-03" db="EMBL/GenBank/DDBJ databases">
        <authorList>
            <person name="Lindestad O."/>
        </authorList>
    </citation>
    <scope>NUCLEOTIDE SEQUENCE</scope>
</reference>
<accession>A0A8S4QHA4</accession>
<evidence type="ECO:0000313" key="2">
    <source>
        <dbReference type="EMBL" id="CAH2208865.1"/>
    </source>
</evidence>
<organism evidence="2 3">
    <name type="scientific">Pararge aegeria aegeria</name>
    <dbReference type="NCBI Taxonomy" id="348720"/>
    <lineage>
        <taxon>Eukaryota</taxon>
        <taxon>Metazoa</taxon>
        <taxon>Ecdysozoa</taxon>
        <taxon>Arthropoda</taxon>
        <taxon>Hexapoda</taxon>
        <taxon>Insecta</taxon>
        <taxon>Pterygota</taxon>
        <taxon>Neoptera</taxon>
        <taxon>Endopterygota</taxon>
        <taxon>Lepidoptera</taxon>
        <taxon>Glossata</taxon>
        <taxon>Ditrysia</taxon>
        <taxon>Papilionoidea</taxon>
        <taxon>Nymphalidae</taxon>
        <taxon>Satyrinae</taxon>
        <taxon>Satyrini</taxon>
        <taxon>Parargina</taxon>
        <taxon>Pararge</taxon>
    </lineage>
</organism>
<dbReference type="Proteomes" id="UP000838756">
    <property type="component" value="Unassembled WGS sequence"/>
</dbReference>
<proteinExistence type="predicted"/>
<keyword evidence="3" id="KW-1185">Reference proteome</keyword>
<sequence>KFRKWHSNKNKTKRNAALGRKPRKGDVIRYGQKVKPKKLPKRLPTETLIAPIHSTVHSQDNALDQMDGCKREGNIDTIYNLCPAEFDVFLGL</sequence>
<name>A0A8S4QHA4_9NEOP</name>
<evidence type="ECO:0000313" key="3">
    <source>
        <dbReference type="Proteomes" id="UP000838756"/>
    </source>
</evidence>
<gene>
    <name evidence="2" type="primary">jg26604</name>
    <name evidence="2" type="ORF">PAEG_LOCUS1364</name>
</gene>
<evidence type="ECO:0000256" key="1">
    <source>
        <dbReference type="SAM" id="MobiDB-lite"/>
    </source>
</evidence>
<feature type="compositionally biased region" description="Basic residues" evidence="1">
    <location>
        <begin position="1"/>
        <end position="14"/>
    </location>
</feature>